<dbReference type="AlphaFoldDB" id="A0A318JER9"/>
<dbReference type="PROSITE" id="PS51833">
    <property type="entry name" value="HDOD"/>
    <property type="match status" value="1"/>
</dbReference>
<dbReference type="EMBL" id="QJKB01000002">
    <property type="protein sequence ID" value="PXX45283.1"/>
    <property type="molecule type" value="Genomic_DNA"/>
</dbReference>
<dbReference type="InterPro" id="IPR052340">
    <property type="entry name" value="RNase_Y/CdgJ"/>
</dbReference>
<dbReference type="Pfam" id="PF08668">
    <property type="entry name" value="HDOD"/>
    <property type="match status" value="1"/>
</dbReference>
<organism evidence="2 3">
    <name type="scientific">Undibacterium pigrum</name>
    <dbReference type="NCBI Taxonomy" id="401470"/>
    <lineage>
        <taxon>Bacteria</taxon>
        <taxon>Pseudomonadati</taxon>
        <taxon>Pseudomonadota</taxon>
        <taxon>Betaproteobacteria</taxon>
        <taxon>Burkholderiales</taxon>
        <taxon>Oxalobacteraceae</taxon>
        <taxon>Undibacterium</taxon>
    </lineage>
</organism>
<evidence type="ECO:0000313" key="3">
    <source>
        <dbReference type="Proteomes" id="UP000247792"/>
    </source>
</evidence>
<dbReference type="Proteomes" id="UP000247792">
    <property type="component" value="Unassembled WGS sequence"/>
</dbReference>
<gene>
    <name evidence="2" type="ORF">DFR42_102511</name>
</gene>
<dbReference type="PANTHER" id="PTHR33525:SF4">
    <property type="entry name" value="CYCLIC DI-GMP PHOSPHODIESTERASE CDGJ"/>
    <property type="match status" value="1"/>
</dbReference>
<feature type="domain" description="HDOD" evidence="1">
    <location>
        <begin position="130"/>
        <end position="317"/>
    </location>
</feature>
<dbReference type="PANTHER" id="PTHR33525">
    <property type="match status" value="1"/>
</dbReference>
<dbReference type="InterPro" id="IPR013976">
    <property type="entry name" value="HDOD"/>
</dbReference>
<dbReference type="RefSeq" id="WP_110254730.1">
    <property type="nucleotide sequence ID" value="NZ_QJKB01000002.1"/>
</dbReference>
<comment type="caution">
    <text evidence="2">The sequence shown here is derived from an EMBL/GenBank/DDBJ whole genome shotgun (WGS) entry which is preliminary data.</text>
</comment>
<accession>A0A318JER9</accession>
<evidence type="ECO:0000259" key="1">
    <source>
        <dbReference type="PROSITE" id="PS51833"/>
    </source>
</evidence>
<sequence>MANTLSKFFNRLFGAEQDAPVSSQPGSVSLPPPEVVPAPKAPEPVIVAQPAPVVTPQAQAAVVATPEAAANAAAPEKLIAWKPALPVDSLFFDWIMGYPGEGSSLIDNEQHALQALYKLLASDLNDAVIVPRVPSVIPQLLNSLRSKTISTGELSGQIVKDVVLVGEVINTVNSALYNPADRINSLEKAVMILGEEGLRLVISKVAFRPIINLNAGKFTRRAAPHIWAQSEKCAVACHTLARDMDPFHAFLTGLMKNVGLIIAFRLLDQVCVQGKFKYSPAFQPIFASVAATLSYRVAQRWEFPAHVILALQQQTGGSKAIEWSPLGRLLHTADLIAKTRLLVNHAQLNSADKKLRLGLSPDEIHCLDHLNEIQLYDTTGVQQHPEAEPQTQARSVGQ</sequence>
<dbReference type="SUPFAM" id="SSF109604">
    <property type="entry name" value="HD-domain/PDEase-like"/>
    <property type="match status" value="1"/>
</dbReference>
<dbReference type="Gene3D" id="1.10.3210.10">
    <property type="entry name" value="Hypothetical protein af1432"/>
    <property type="match status" value="1"/>
</dbReference>
<proteinExistence type="predicted"/>
<reference evidence="2 3" key="1">
    <citation type="submission" date="2018-05" db="EMBL/GenBank/DDBJ databases">
        <title>Genomic Encyclopedia of Type Strains, Phase IV (KMG-IV): sequencing the most valuable type-strain genomes for metagenomic binning, comparative biology and taxonomic classification.</title>
        <authorList>
            <person name="Goeker M."/>
        </authorList>
    </citation>
    <scope>NUCLEOTIDE SEQUENCE [LARGE SCALE GENOMIC DNA]</scope>
    <source>
        <strain evidence="2 3">DSM 19792</strain>
    </source>
</reference>
<evidence type="ECO:0000313" key="2">
    <source>
        <dbReference type="EMBL" id="PXX45283.1"/>
    </source>
</evidence>
<protein>
    <submittedName>
        <fullName evidence="2">HD-like signal output (HDOD) protein</fullName>
    </submittedName>
</protein>
<keyword evidence="3" id="KW-1185">Reference proteome</keyword>
<name>A0A318JER9_9BURK</name>
<dbReference type="OrthoDB" id="8770724at2"/>